<dbReference type="Proteomes" id="UP000494329">
    <property type="component" value="Unassembled WGS sequence"/>
</dbReference>
<name>A0A6J5ECP8_9BURK</name>
<evidence type="ECO:0000313" key="2">
    <source>
        <dbReference type="Proteomes" id="UP000494329"/>
    </source>
</evidence>
<gene>
    <name evidence="1" type="ORF">LMG29739_04290</name>
</gene>
<organism evidence="1 2">
    <name type="scientific">Paraburkholderia solisilvae</name>
    <dbReference type="NCBI Taxonomy" id="624376"/>
    <lineage>
        <taxon>Bacteria</taxon>
        <taxon>Pseudomonadati</taxon>
        <taxon>Pseudomonadota</taxon>
        <taxon>Betaproteobacteria</taxon>
        <taxon>Burkholderiales</taxon>
        <taxon>Burkholderiaceae</taxon>
        <taxon>Paraburkholderia</taxon>
    </lineage>
</organism>
<accession>A0A6J5ECP8</accession>
<reference evidence="1 2" key="1">
    <citation type="submission" date="2020-04" db="EMBL/GenBank/DDBJ databases">
        <authorList>
            <person name="De Canck E."/>
        </authorList>
    </citation>
    <scope>NUCLEOTIDE SEQUENCE [LARGE SCALE GENOMIC DNA]</scope>
    <source>
        <strain evidence="1 2">LMG 29739</strain>
    </source>
</reference>
<dbReference type="EMBL" id="CADIKF010000037">
    <property type="protein sequence ID" value="CAB3764249.1"/>
    <property type="molecule type" value="Genomic_DNA"/>
</dbReference>
<dbReference type="AlphaFoldDB" id="A0A6J5ECP8"/>
<sequence length="206" mass="21404">MKRQTADRTQHLFVTGSRTMRGGRASHVATKAEYRGMAPARVGDTLTPDDGTEATNIDGAASAALWDNTPFALVGSRLCNGDTITDTAGVVESDRVPYLCGESRVLAGLNPGCFYEDDSDSASASRAAQSTVAPSAGKQFDEQFAVLDGTGRPNLGACYSIQRETDSSVHGRTCTAGPAQRLTTASRAGSVHIYVARAASVAAAKG</sequence>
<protein>
    <submittedName>
        <fullName evidence="1">Uncharacterized protein</fullName>
    </submittedName>
</protein>
<proteinExistence type="predicted"/>
<dbReference type="RefSeq" id="WP_175113104.1">
    <property type="nucleotide sequence ID" value="NZ_CADIKF010000037.1"/>
</dbReference>
<keyword evidence="2" id="KW-1185">Reference proteome</keyword>
<evidence type="ECO:0000313" key="1">
    <source>
        <dbReference type="EMBL" id="CAB3764249.1"/>
    </source>
</evidence>